<dbReference type="AlphaFoldDB" id="A0AAU7ZQ05"/>
<protein>
    <submittedName>
        <fullName evidence="1">Uncharacterized protein</fullName>
    </submittedName>
</protein>
<reference evidence="1" key="2">
    <citation type="journal article" date="2024" name="Environ. Microbiol.">
        <title>Genome analysis and description of Tunturibacter gen. nov. expands the diversity of Terriglobia in tundra soils.</title>
        <authorList>
            <person name="Messyasz A."/>
            <person name="Mannisto M.K."/>
            <person name="Kerkhof L.J."/>
            <person name="Haggblom M.M."/>
        </authorList>
    </citation>
    <scope>NUCLEOTIDE SEQUENCE</scope>
    <source>
        <strain evidence="1">X5P6</strain>
    </source>
</reference>
<dbReference type="SUPFAM" id="SSF109755">
    <property type="entry name" value="PhoU-like"/>
    <property type="match status" value="1"/>
</dbReference>
<dbReference type="EMBL" id="CP132942">
    <property type="protein sequence ID" value="XCB33024.1"/>
    <property type="molecule type" value="Genomic_DNA"/>
</dbReference>
<dbReference type="Gene3D" id="1.20.58.220">
    <property type="entry name" value="Phosphate transport system protein phou homolog 2, domain 2"/>
    <property type="match status" value="1"/>
</dbReference>
<organism evidence="1">
    <name type="scientific">Tunturiibacter psychrotolerans</name>
    <dbReference type="NCBI Taxonomy" id="3069686"/>
    <lineage>
        <taxon>Bacteria</taxon>
        <taxon>Pseudomonadati</taxon>
        <taxon>Acidobacteriota</taxon>
        <taxon>Terriglobia</taxon>
        <taxon>Terriglobales</taxon>
        <taxon>Acidobacteriaceae</taxon>
        <taxon>Tunturiibacter</taxon>
    </lineage>
</organism>
<name>A0AAU7ZQ05_9BACT</name>
<dbReference type="KEGG" id="tpsc:RBB77_21805"/>
<dbReference type="RefSeq" id="WP_353063866.1">
    <property type="nucleotide sequence ID" value="NZ_CP132942.1"/>
</dbReference>
<accession>A0AAU7ZQ05</accession>
<sequence>MRLDLIEMLRLSLHAVDYATKGYALGLVEFALQSSSGRKKLEYLGQTIIAASHELCEGELDDSQLDFVESARTISAALSSTCQQANEISSHTVALLRGGIRRNSRELAQLGERANRLLRLCIVAFMKQKVEYAEAVLRDIDEWKHGIQEKLSGPNSGASGTRDAREWAIAESLTQIMENLRLISVASLLPYRS</sequence>
<reference evidence="1" key="1">
    <citation type="submission" date="2023-08" db="EMBL/GenBank/DDBJ databases">
        <authorList>
            <person name="Messyasz A."/>
            <person name="Mannisto M.K."/>
            <person name="Kerkhof L.J."/>
            <person name="Haggblom M."/>
        </authorList>
    </citation>
    <scope>NUCLEOTIDE SEQUENCE</scope>
    <source>
        <strain evidence="1">X5P6</strain>
    </source>
</reference>
<proteinExistence type="predicted"/>
<dbReference type="InterPro" id="IPR038078">
    <property type="entry name" value="PhoU-like_sf"/>
</dbReference>
<evidence type="ECO:0000313" key="1">
    <source>
        <dbReference type="EMBL" id="XCB33024.1"/>
    </source>
</evidence>
<gene>
    <name evidence="1" type="ORF">RBB77_21805</name>
</gene>